<protein>
    <submittedName>
        <fullName evidence="1">Uncharacterized protein</fullName>
    </submittedName>
</protein>
<comment type="caution">
    <text evidence="1">The sequence shown here is derived from an EMBL/GenBank/DDBJ whole genome shotgun (WGS) entry which is preliminary data.</text>
</comment>
<evidence type="ECO:0000313" key="1">
    <source>
        <dbReference type="EMBL" id="CAH6721455.1"/>
    </source>
</evidence>
<gene>
    <name evidence="1" type="ORF">CLIB1444_06S02564</name>
</gene>
<sequence>MPEHRWRVNQPKMEERDGGNYNRTPSLPDNQPIYQSFTPGQPQPFYNQPIYPQNDNMANYMRGGLPPPAMVQNNPQVPQGIQSGMGQMPGNFMQINDNGKIIPGFQMVPSQSMTGNQNQPGPQFGQPIASKLPQQVPGPPNYPNQGLETNISSDMSPQFKKKVTKNKTPVPRRRALTACNTCRTKKVKCDNLRPRCGACVKNGIETCEYVNEDQIKEITSYDSMSNTILQRLDIIMDDLKVIKEKNEGGSTKKVPQNVSNGSPLWDMSLTTILQWDYFSEKIPGILDDYKDIDQKLLKAYDVRPPKELSLVLTMEQKFNSLRLIESVFFNSLNQCINSFFINCHTKVPVLDVLEFIESIELYKIFHKYIGNFSLLRLSEDFELIKIQSKEIGDLYLELVTKHPVEDSPFRRKAYFNLCKSIPLIPVVCALGILSSPVQLNNFGSYQTSLEERRDLSTSCLTKESIKLIPEGIPKERLAISSWLITFSQTILIFCPGIYKRFSLNSIFYHLFLSQFHLYILKPTIAFEEINISCQHMMHYLNKKRDSSNQVVYENENKRRVVERLFWSCLKLECELKTELSPKISTSGITNIEPPCQFPTIPESILEDENVINSKHSKECLQFASKFDDQYTWYYFLTEIAIRKAENETFNELYSIDASKARLWDQPKFYEETFWTSFIKGINQYNGIINSLSPRIRSFVLEEVDTENILKSITKAYERRRSKQLGDDEIAADLDEFLIDNNLLIQSQSESIMYIKTRILTSKLILFRPMIYLILNNKIPMQDLIEGALAVFNDSQVTKEPESISSISDLSSHLDNERAMDYDKILEAPLYYQRSNVDEDFSTYFVNNDMKPSNGSFFRMDLLPNAKKQIIKLFFIHLKTVPKLNIPKLGAHRHPGQWYYLRNLLIGNFYMFLLFKKLQDFLDNLRTNASAQKLFFGNPLFEAAGDISGIIENLLPRQTIIYTLQHSLLVYDYWKDEAEDCKIYASLVRRCLEALEETPA</sequence>
<dbReference type="Proteomes" id="UP001152531">
    <property type="component" value="Unassembled WGS sequence"/>
</dbReference>
<organism evidence="1 2">
    <name type="scientific">[Candida] jaroonii</name>
    <dbReference type="NCBI Taxonomy" id="467808"/>
    <lineage>
        <taxon>Eukaryota</taxon>
        <taxon>Fungi</taxon>
        <taxon>Dikarya</taxon>
        <taxon>Ascomycota</taxon>
        <taxon>Saccharomycotina</taxon>
        <taxon>Pichiomycetes</taxon>
        <taxon>Debaryomycetaceae</taxon>
        <taxon>Yamadazyma</taxon>
    </lineage>
</organism>
<dbReference type="EMBL" id="CALSDN010000006">
    <property type="protein sequence ID" value="CAH6721455.1"/>
    <property type="molecule type" value="Genomic_DNA"/>
</dbReference>
<proteinExistence type="predicted"/>
<evidence type="ECO:0000313" key="2">
    <source>
        <dbReference type="Proteomes" id="UP001152531"/>
    </source>
</evidence>
<keyword evidence="2" id="KW-1185">Reference proteome</keyword>
<reference evidence="1" key="1">
    <citation type="submission" date="2022-06" db="EMBL/GenBank/DDBJ databases">
        <authorList>
            <person name="Legras J.-L."/>
            <person name="Devillers H."/>
            <person name="Grondin C."/>
        </authorList>
    </citation>
    <scope>NUCLEOTIDE SEQUENCE</scope>
    <source>
        <strain evidence="1">CLIB 1444</strain>
    </source>
</reference>
<accession>A0ACA9YAK0</accession>
<name>A0ACA9YAK0_9ASCO</name>